<comment type="catalytic activity">
    <reaction evidence="14">
        <text>glycocholate(out) + 2 Na(+)(out) = glycocholate(in) + 2 Na(+)(in)</text>
        <dbReference type="Rhea" id="RHEA:71935"/>
        <dbReference type="ChEBI" id="CHEBI:29101"/>
        <dbReference type="ChEBI" id="CHEBI:29746"/>
    </reaction>
</comment>
<evidence type="ECO:0000256" key="19">
    <source>
        <dbReference type="ARBA" id="ARBA00048013"/>
    </source>
</evidence>
<dbReference type="PANTHER" id="PTHR10361:SF40">
    <property type="entry name" value="HEPATIC SODIUM_BILE ACID COTRANSPORTER"/>
    <property type="match status" value="1"/>
</dbReference>
<dbReference type="GO" id="GO:0008508">
    <property type="term" value="F:bile acid:sodium symporter activity"/>
    <property type="evidence" value="ECO:0007669"/>
    <property type="project" value="TreeGrafter"/>
</dbReference>
<evidence type="ECO:0000256" key="15">
    <source>
        <dbReference type="ARBA" id="ARBA00034231"/>
    </source>
</evidence>
<evidence type="ECO:0000256" key="28">
    <source>
        <dbReference type="ARBA" id="ARBA00075177"/>
    </source>
</evidence>
<evidence type="ECO:0000256" key="9">
    <source>
        <dbReference type="ARBA" id="ARBA00023055"/>
    </source>
</evidence>
<proteinExistence type="inferred from homology"/>
<evidence type="ECO:0000256" key="23">
    <source>
        <dbReference type="ARBA" id="ARBA00051799"/>
    </source>
</evidence>
<evidence type="ECO:0000256" key="7">
    <source>
        <dbReference type="ARBA" id="ARBA00022989"/>
    </source>
</evidence>
<sequence>MNDFDTLPFSHFYLTVYENIKNMVVNANSTIESNFSSFDRNINTTTLNNSAFTDNVDMVIRLVLIAILFIAMLSLGCTLEISKIKNYLIKPKGVVIAVGAQYGIMPLTAFCFAKLFQLGPMESLSVLICGCCPGGNLSNIFALALQGDMNLSIVMTACSTALGLGMMPLLLYLYSQGFSNLAQSVPFTYIIFSLTMILVPCGIGILINYRAPQYSKIITKVGLTLLLISCVVIGVLAGMSDGGKIFTVLSRQLIAIAALMPLTGFICGYILATLFRMNAHCRRTVSMEVGCQNIQLCTTILKVAFSAEEIGQLYFFPVIYIVFQIVEALIFIVLFRCYQRLRPSQQEMEEYKAVERAAEETNGPSNSVI</sequence>
<feature type="transmembrane region" description="Helical" evidence="32">
    <location>
        <begin position="93"/>
        <end position="118"/>
    </location>
</feature>
<keyword evidence="5 32" id="KW-0812">Transmembrane</keyword>
<comment type="catalytic activity">
    <reaction evidence="23">
        <text>taurohyocholate(out) + 2 Na(+)(out) = taurohyocholate(in) + 2 Na(+)(in)</text>
        <dbReference type="Rhea" id="RHEA:72171"/>
        <dbReference type="ChEBI" id="CHEBI:29101"/>
        <dbReference type="ChEBI" id="CHEBI:58874"/>
    </reaction>
</comment>
<protein>
    <recommendedName>
        <fullName evidence="27">Hepatic sodium/bile acid cotransporter</fullName>
    </recommendedName>
    <alternativeName>
        <fullName evidence="29">Na(+)/bile acid cotransporter</fullName>
    </alternativeName>
    <alternativeName>
        <fullName evidence="28">Na(+)/taurocholate transport protein</fullName>
    </alternativeName>
    <alternativeName>
        <fullName evidence="30">Sodium/taurocholate cotransporting polypeptide</fullName>
    </alternativeName>
    <alternativeName>
        <fullName evidence="31">Solute carrier family 10 member 1</fullName>
    </alternativeName>
</protein>
<comment type="function">
    <text evidence="26">As a major transporter of conjugated bile salts from plasma into the hepatocyte, it plays a key role in the enterohepatic circulation of bile salts necessary for the solubilization and absorption of dietary fat and fat-soluble vitamins. It is strictly dependent on the extracellular presence of sodium. It exhibits broad substrate specificity and transports various bile acids, such as taurocholate, cholate, as well as non-bile acid organic compounds, such as estrone sulfate. Works collaboratively with the ileal transporter (NTCP2), the organic solute transporter (OST), and the bile salt export pump (BSEP), to ensure efficacious biological recycling of bile acids during enterohepatic circulation.</text>
</comment>
<evidence type="ECO:0000256" key="17">
    <source>
        <dbReference type="ARBA" id="ARBA00047596"/>
    </source>
</evidence>
<feature type="transmembrane region" description="Helical" evidence="32">
    <location>
        <begin position="252"/>
        <end position="275"/>
    </location>
</feature>
<keyword evidence="11 32" id="KW-0472">Membrane</keyword>
<comment type="catalytic activity">
    <reaction evidence="17">
        <text>tauroursodeoxycholate(out) + 2 Na(+)(out) = tauroursodeoxycholate(in) + 2 Na(+)(in)</text>
        <dbReference type="Rhea" id="RHEA:71927"/>
        <dbReference type="ChEBI" id="CHEBI:29101"/>
        <dbReference type="ChEBI" id="CHEBI:132028"/>
    </reaction>
</comment>
<keyword evidence="10" id="KW-0406">Ion transport</keyword>
<evidence type="ECO:0000256" key="14">
    <source>
        <dbReference type="ARBA" id="ARBA00034215"/>
    </source>
</evidence>
<comment type="catalytic activity">
    <reaction evidence="19">
        <text>tauro-beta-muricholate(out) + 2 Na(+)(out) = tauro-beta-muricholate(in) + 2 Na(+)(in)</text>
        <dbReference type="Rhea" id="RHEA:72179"/>
        <dbReference type="ChEBI" id="CHEBI:29101"/>
        <dbReference type="ChEBI" id="CHEBI:133064"/>
    </reaction>
</comment>
<evidence type="ECO:0000256" key="22">
    <source>
        <dbReference type="ARBA" id="ARBA00049276"/>
    </source>
</evidence>
<evidence type="ECO:0000256" key="25">
    <source>
        <dbReference type="ARBA" id="ARBA00052405"/>
    </source>
</evidence>
<feature type="transmembrane region" description="Helical" evidence="32">
    <location>
        <begin position="124"/>
        <end position="145"/>
    </location>
</feature>
<comment type="similarity">
    <text evidence="2">Belongs to the bile acid:sodium symporter (BASS) (TC 2.A.28) family.</text>
</comment>
<comment type="catalytic activity">
    <reaction evidence="15">
        <text>cholate(out) + 2 Na(+)(out) = cholate(in) + 2 Na(+)(in)</text>
        <dbReference type="Rhea" id="RHEA:71911"/>
        <dbReference type="ChEBI" id="CHEBI:29101"/>
        <dbReference type="ChEBI" id="CHEBI:29747"/>
    </reaction>
</comment>
<comment type="subcellular location">
    <subcellularLocation>
        <location evidence="1">Cell membrane</location>
        <topology evidence="1">Multi-pass membrane protein</topology>
    </subcellularLocation>
</comment>
<evidence type="ECO:0000313" key="33">
    <source>
        <dbReference type="Ensembl" id="ENSCCRP00010093411.1"/>
    </source>
</evidence>
<evidence type="ECO:0000256" key="8">
    <source>
        <dbReference type="ARBA" id="ARBA00023053"/>
    </source>
</evidence>
<keyword evidence="4" id="KW-1003">Cell membrane</keyword>
<keyword evidence="12" id="KW-0325">Glycoprotein</keyword>
<comment type="catalytic activity">
    <reaction evidence="24">
        <text>taurohyodeoxycholate(out) + 2 Na(+)(out) = taurohyodeoxycholate(in) + 2 Na(+)(in)</text>
        <dbReference type="Rhea" id="RHEA:72167"/>
        <dbReference type="ChEBI" id="CHEBI:29101"/>
        <dbReference type="ChEBI" id="CHEBI:191407"/>
    </reaction>
</comment>
<evidence type="ECO:0000256" key="32">
    <source>
        <dbReference type="SAM" id="Phobius"/>
    </source>
</evidence>
<reference evidence="33" key="2">
    <citation type="submission" date="2025-09" db="UniProtKB">
        <authorList>
            <consortium name="Ensembl"/>
        </authorList>
    </citation>
    <scope>IDENTIFICATION</scope>
</reference>
<evidence type="ECO:0000256" key="6">
    <source>
        <dbReference type="ARBA" id="ARBA00022847"/>
    </source>
</evidence>
<keyword evidence="7 32" id="KW-1133">Transmembrane helix</keyword>
<evidence type="ECO:0000256" key="29">
    <source>
        <dbReference type="ARBA" id="ARBA00075246"/>
    </source>
</evidence>
<evidence type="ECO:0000313" key="34">
    <source>
        <dbReference type="Proteomes" id="UP000694427"/>
    </source>
</evidence>
<dbReference type="InterPro" id="IPR004710">
    <property type="entry name" value="Bilac:Na_transpt"/>
</dbReference>
<comment type="catalytic activity">
    <reaction evidence="21">
        <text>taurochenodeoxycholate(out) + 2 Na(+)(out) = taurochenodeoxycholate(in) + 2 Na(+)(in)</text>
        <dbReference type="Rhea" id="RHEA:71923"/>
        <dbReference type="ChEBI" id="CHEBI:9407"/>
        <dbReference type="ChEBI" id="CHEBI:29101"/>
    </reaction>
</comment>
<keyword evidence="3" id="KW-0813">Transport</keyword>
<evidence type="ECO:0000256" key="13">
    <source>
        <dbReference type="ARBA" id="ARBA00023201"/>
    </source>
</evidence>
<evidence type="ECO:0000256" key="31">
    <source>
        <dbReference type="ARBA" id="ARBA00082917"/>
    </source>
</evidence>
<evidence type="ECO:0000256" key="5">
    <source>
        <dbReference type="ARBA" id="ARBA00022692"/>
    </source>
</evidence>
<feature type="transmembrane region" description="Helical" evidence="32">
    <location>
        <begin position="187"/>
        <end position="209"/>
    </location>
</feature>
<keyword evidence="34" id="KW-1185">Reference proteome</keyword>
<evidence type="ECO:0000256" key="16">
    <source>
        <dbReference type="ARBA" id="ARBA00047311"/>
    </source>
</evidence>
<evidence type="ECO:0000256" key="4">
    <source>
        <dbReference type="ARBA" id="ARBA00022475"/>
    </source>
</evidence>
<dbReference type="Ensembl" id="ENSCCRT00010103614.1">
    <property type="protein sequence ID" value="ENSCCRP00010093411.1"/>
    <property type="gene ID" value="ENSCCRG00010040880.1"/>
</dbReference>
<keyword evidence="9" id="KW-0445">Lipid transport</keyword>
<evidence type="ECO:0000256" key="24">
    <source>
        <dbReference type="ARBA" id="ARBA00052374"/>
    </source>
</evidence>
<keyword evidence="8" id="KW-0915">Sodium</keyword>
<feature type="transmembrane region" description="Helical" evidence="32">
    <location>
        <begin position="313"/>
        <end position="335"/>
    </location>
</feature>
<evidence type="ECO:0000256" key="21">
    <source>
        <dbReference type="ARBA" id="ARBA00048338"/>
    </source>
</evidence>
<dbReference type="Proteomes" id="UP000694427">
    <property type="component" value="Unplaced"/>
</dbReference>
<dbReference type="Pfam" id="PF01758">
    <property type="entry name" value="SBF"/>
    <property type="match status" value="1"/>
</dbReference>
<organism evidence="33 34">
    <name type="scientific">Cyprinus carpio</name>
    <name type="common">Common carp</name>
    <dbReference type="NCBI Taxonomy" id="7962"/>
    <lineage>
        <taxon>Eukaryota</taxon>
        <taxon>Metazoa</taxon>
        <taxon>Chordata</taxon>
        <taxon>Craniata</taxon>
        <taxon>Vertebrata</taxon>
        <taxon>Euteleostomi</taxon>
        <taxon>Actinopterygii</taxon>
        <taxon>Neopterygii</taxon>
        <taxon>Teleostei</taxon>
        <taxon>Ostariophysi</taxon>
        <taxon>Cypriniformes</taxon>
        <taxon>Cyprinidae</taxon>
        <taxon>Cyprininae</taxon>
        <taxon>Cyprinus</taxon>
    </lineage>
</organism>
<evidence type="ECO:0000256" key="1">
    <source>
        <dbReference type="ARBA" id="ARBA00004651"/>
    </source>
</evidence>
<dbReference type="InterPro" id="IPR002657">
    <property type="entry name" value="BilAc:Na_symport/Acr3"/>
</dbReference>
<comment type="catalytic activity">
    <reaction evidence="20">
        <text>taurocholate(out) + 2 Na(+)(out) = taurocholate(in) + 2 Na(+)(in)</text>
        <dbReference type="Rhea" id="RHEA:71875"/>
        <dbReference type="ChEBI" id="CHEBI:29101"/>
        <dbReference type="ChEBI" id="CHEBI:36257"/>
    </reaction>
</comment>
<evidence type="ECO:0000256" key="11">
    <source>
        <dbReference type="ARBA" id="ARBA00023136"/>
    </source>
</evidence>
<reference evidence="33" key="1">
    <citation type="submission" date="2025-08" db="UniProtKB">
        <authorList>
            <consortium name="Ensembl"/>
        </authorList>
    </citation>
    <scope>IDENTIFICATION</scope>
</reference>
<dbReference type="InterPro" id="IPR038770">
    <property type="entry name" value="Na+/solute_symporter_sf"/>
</dbReference>
<dbReference type="Gene3D" id="1.20.1530.20">
    <property type="match status" value="1"/>
</dbReference>
<comment type="catalytic activity">
    <reaction evidence="18">
        <text>taurodeoxycholate(out) + 2 Na(+)(out) = taurodeoxycholate(in) + 2 Na(+)(in)</text>
        <dbReference type="Rhea" id="RHEA:72087"/>
        <dbReference type="ChEBI" id="CHEBI:29101"/>
        <dbReference type="ChEBI" id="CHEBI:36261"/>
    </reaction>
</comment>
<comment type="catalytic activity">
    <reaction evidence="16">
        <text>tauroallocholate(out) + 2 Na(+)(out) = tauroallocholate(in) + 2 Na(+)(in)</text>
        <dbReference type="Rhea" id="RHEA:51840"/>
        <dbReference type="ChEBI" id="CHEBI:29101"/>
        <dbReference type="ChEBI" id="CHEBI:191406"/>
    </reaction>
</comment>
<dbReference type="AlphaFoldDB" id="A0A8C1NMA1"/>
<evidence type="ECO:0000256" key="26">
    <source>
        <dbReference type="ARBA" id="ARBA00056510"/>
    </source>
</evidence>
<evidence type="ECO:0000256" key="10">
    <source>
        <dbReference type="ARBA" id="ARBA00023065"/>
    </source>
</evidence>
<evidence type="ECO:0000256" key="20">
    <source>
        <dbReference type="ARBA" id="ARBA00048327"/>
    </source>
</evidence>
<comment type="catalytic activity">
    <reaction evidence="25">
        <text>estrone 3-sulfate(out) + 2 Na(+)(out) = estrone 3-sulfate(in) + 2 Na(+)(in)</text>
        <dbReference type="Rhea" id="RHEA:71083"/>
        <dbReference type="ChEBI" id="CHEBI:29101"/>
        <dbReference type="ChEBI" id="CHEBI:60050"/>
    </reaction>
</comment>
<keyword evidence="13" id="KW-0739">Sodium transport</keyword>
<dbReference type="FunFam" id="1.20.1530.20:FF:000016">
    <property type="entry name" value="Solute carrier family 10 member 1"/>
    <property type="match status" value="1"/>
</dbReference>
<comment type="catalytic activity">
    <reaction evidence="22">
        <text>tauronorcholate(out) + 2 Na(+)(out) = tauronorcholate(in) + 2 Na(+)(in)</text>
        <dbReference type="Rhea" id="RHEA:71915"/>
        <dbReference type="ChEBI" id="CHEBI:29101"/>
        <dbReference type="ChEBI" id="CHEBI:191405"/>
    </reaction>
</comment>
<evidence type="ECO:0000256" key="3">
    <source>
        <dbReference type="ARBA" id="ARBA00022448"/>
    </source>
</evidence>
<keyword evidence="6" id="KW-0769">Symport</keyword>
<evidence type="ECO:0000256" key="2">
    <source>
        <dbReference type="ARBA" id="ARBA00006528"/>
    </source>
</evidence>
<evidence type="ECO:0000256" key="30">
    <source>
        <dbReference type="ARBA" id="ARBA00078029"/>
    </source>
</evidence>
<dbReference type="GO" id="GO:0005886">
    <property type="term" value="C:plasma membrane"/>
    <property type="evidence" value="ECO:0007669"/>
    <property type="project" value="UniProtKB-SubCell"/>
</dbReference>
<evidence type="ECO:0000256" key="18">
    <source>
        <dbReference type="ARBA" id="ARBA00047743"/>
    </source>
</evidence>
<evidence type="ECO:0000256" key="12">
    <source>
        <dbReference type="ARBA" id="ARBA00023180"/>
    </source>
</evidence>
<feature type="transmembrane region" description="Helical" evidence="32">
    <location>
        <begin position="221"/>
        <end position="240"/>
    </location>
</feature>
<feature type="transmembrane region" description="Helical" evidence="32">
    <location>
        <begin position="152"/>
        <end position="175"/>
    </location>
</feature>
<name>A0A8C1NMA1_CYPCA</name>
<dbReference type="PANTHER" id="PTHR10361">
    <property type="entry name" value="SODIUM-BILE ACID COTRANSPORTER"/>
    <property type="match status" value="1"/>
</dbReference>
<feature type="transmembrane region" description="Helical" evidence="32">
    <location>
        <begin position="58"/>
        <end position="81"/>
    </location>
</feature>
<accession>A0A8C1NMA1</accession>
<evidence type="ECO:0000256" key="27">
    <source>
        <dbReference type="ARBA" id="ARBA00073206"/>
    </source>
</evidence>